<keyword evidence="2 8" id="KW-0812">Transmembrane</keyword>
<dbReference type="AlphaFoldDB" id="A0AAW1JNS3"/>
<evidence type="ECO:0000313" key="9">
    <source>
        <dbReference type="EMBL" id="KAK9706847.1"/>
    </source>
</evidence>
<evidence type="ECO:0000313" key="10">
    <source>
        <dbReference type="Proteomes" id="UP001443914"/>
    </source>
</evidence>
<feature type="region of interest" description="Disordered" evidence="7">
    <location>
        <begin position="31"/>
        <end position="79"/>
    </location>
</feature>
<evidence type="ECO:0000256" key="3">
    <source>
        <dbReference type="ARBA" id="ARBA00022824"/>
    </source>
</evidence>
<evidence type="ECO:0000256" key="4">
    <source>
        <dbReference type="ARBA" id="ARBA00022989"/>
    </source>
</evidence>
<dbReference type="Pfam" id="PF06775">
    <property type="entry name" value="Seipin"/>
    <property type="match status" value="1"/>
</dbReference>
<dbReference type="PANTHER" id="PTHR21212">
    <property type="entry name" value="BERNARDINELLI-SEIP CONGENITAL LIPODYSTROPHY 2 HOMOLOG BSCL2 PROTEIN"/>
    <property type="match status" value="1"/>
</dbReference>
<dbReference type="CDD" id="cd23995">
    <property type="entry name" value="Seipin_BSCL2_like"/>
    <property type="match status" value="1"/>
</dbReference>
<evidence type="ECO:0008006" key="11">
    <source>
        <dbReference type="Google" id="ProtNLM"/>
    </source>
</evidence>
<dbReference type="Proteomes" id="UP001443914">
    <property type="component" value="Unassembled WGS sequence"/>
</dbReference>
<keyword evidence="10" id="KW-1185">Reference proteome</keyword>
<comment type="subcellular location">
    <subcellularLocation>
        <location evidence="1">Endoplasmic reticulum membrane</location>
        <topology evidence="1">Multi-pass membrane protein</topology>
    </subcellularLocation>
</comment>
<dbReference type="PANTHER" id="PTHR21212:SF0">
    <property type="entry name" value="SEIPIN"/>
    <property type="match status" value="1"/>
</dbReference>
<keyword evidence="6 8" id="KW-0472">Membrane</keyword>
<feature type="compositionally biased region" description="Polar residues" evidence="7">
    <location>
        <begin position="31"/>
        <end position="60"/>
    </location>
</feature>
<evidence type="ECO:0000256" key="6">
    <source>
        <dbReference type="ARBA" id="ARBA00023136"/>
    </source>
</evidence>
<evidence type="ECO:0000256" key="2">
    <source>
        <dbReference type="ARBA" id="ARBA00022692"/>
    </source>
</evidence>
<dbReference type="InterPro" id="IPR009617">
    <property type="entry name" value="Seipin"/>
</dbReference>
<keyword evidence="4 8" id="KW-1133">Transmembrane helix</keyword>
<name>A0AAW1JNS3_SAPOF</name>
<feature type="compositionally biased region" description="Basic residues" evidence="7">
    <location>
        <begin position="61"/>
        <end position="75"/>
    </location>
</feature>
<dbReference type="GO" id="GO:0140042">
    <property type="term" value="P:lipid droplet formation"/>
    <property type="evidence" value="ECO:0007669"/>
    <property type="project" value="UniProtKB-ARBA"/>
</dbReference>
<evidence type="ECO:0000256" key="1">
    <source>
        <dbReference type="ARBA" id="ARBA00004477"/>
    </source>
</evidence>
<dbReference type="GO" id="GO:0006629">
    <property type="term" value="P:lipid metabolic process"/>
    <property type="evidence" value="ECO:0007669"/>
    <property type="project" value="UniProtKB-KW"/>
</dbReference>
<protein>
    <recommendedName>
        <fullName evidence="11">Seipin</fullName>
    </recommendedName>
</protein>
<evidence type="ECO:0000256" key="7">
    <source>
        <dbReference type="SAM" id="MobiDB-lite"/>
    </source>
</evidence>
<reference evidence="9" key="1">
    <citation type="submission" date="2024-03" db="EMBL/GenBank/DDBJ databases">
        <title>WGS assembly of Saponaria officinalis var. Norfolk2.</title>
        <authorList>
            <person name="Jenkins J."/>
            <person name="Shu S."/>
            <person name="Grimwood J."/>
            <person name="Barry K."/>
            <person name="Goodstein D."/>
            <person name="Schmutz J."/>
            <person name="Leebens-Mack J."/>
            <person name="Osbourn A."/>
        </authorList>
    </citation>
    <scope>NUCLEOTIDE SEQUENCE [LARGE SCALE GENOMIC DNA]</scope>
    <source>
        <strain evidence="9">JIC</strain>
    </source>
</reference>
<proteinExistence type="predicted"/>
<keyword evidence="5" id="KW-0443">Lipid metabolism</keyword>
<dbReference type="EMBL" id="JBDFQZ010000007">
    <property type="protein sequence ID" value="KAK9706847.1"/>
    <property type="molecule type" value="Genomic_DNA"/>
</dbReference>
<accession>A0AAW1JNS3</accession>
<organism evidence="9 10">
    <name type="scientific">Saponaria officinalis</name>
    <name type="common">Common soapwort</name>
    <name type="synonym">Lychnis saponaria</name>
    <dbReference type="NCBI Taxonomy" id="3572"/>
    <lineage>
        <taxon>Eukaryota</taxon>
        <taxon>Viridiplantae</taxon>
        <taxon>Streptophyta</taxon>
        <taxon>Embryophyta</taxon>
        <taxon>Tracheophyta</taxon>
        <taxon>Spermatophyta</taxon>
        <taxon>Magnoliopsida</taxon>
        <taxon>eudicotyledons</taxon>
        <taxon>Gunneridae</taxon>
        <taxon>Pentapetalae</taxon>
        <taxon>Caryophyllales</taxon>
        <taxon>Caryophyllaceae</taxon>
        <taxon>Caryophylleae</taxon>
        <taxon>Saponaria</taxon>
    </lineage>
</organism>
<evidence type="ECO:0000256" key="8">
    <source>
        <dbReference type="SAM" id="Phobius"/>
    </source>
</evidence>
<keyword evidence="3" id="KW-0256">Endoplasmic reticulum</keyword>
<evidence type="ECO:0000256" key="5">
    <source>
        <dbReference type="ARBA" id="ARBA00023098"/>
    </source>
</evidence>
<gene>
    <name evidence="9" type="ORF">RND81_07G156100</name>
</gene>
<feature type="transmembrane region" description="Helical" evidence="8">
    <location>
        <begin position="167"/>
        <end position="185"/>
    </location>
</feature>
<dbReference type="GO" id="GO:0005789">
    <property type="term" value="C:endoplasmic reticulum membrane"/>
    <property type="evidence" value="ECO:0007669"/>
    <property type="project" value="UniProtKB-SubCell"/>
</dbReference>
<comment type="caution">
    <text evidence="9">The sequence shown here is derived from an EMBL/GenBank/DDBJ whole genome shotgun (WGS) entry which is preliminary data.</text>
</comment>
<feature type="transmembrane region" description="Helical" evidence="8">
    <location>
        <begin position="448"/>
        <end position="473"/>
    </location>
</feature>
<sequence>MTESKSTDDEDKFFDAFDDFVFYDCAETFETPSPSSDNRTSLHQPPISFSSTADANSSGRNLRRRPSHRKFHRNSTNREVDTGKSLDLDIAELTSKSVVVSGEFVDEKDNAENSTITVEERSVGSTHQREIDDVQSSLLGFLAELLIKAIAFQFNLMINFITFPFSALYYGLMIFINPFYVIRLGRSYVIGKLMKLWKIGCDSLSPYLSEWIQEHKWWLNVAMRFGWGLFWSVYVCSVLVSLLVLAFVIGGLMMRFYVVEEPFQLKQPLNFDYTKSKPHAFVPITSCRTVECGEKIGGVSGGSSVRVIPRNQKLQATVTMVLPESDYNRNLGIFQVRVNYLSEKGESLASLSHPCMLGFKSQPLRLLLTFFKIIPLVAGYVSESQTVTLMFRGYTESVVPTGCLKVTIEQRAEFRSQAGIPEVYDAFLHLESELSFLKRILWYWRKTIFVWLSMTLFIVELLFALLCCTPLVFPRARTRGNAATNSGPSRNHPVQR</sequence>